<comment type="caution">
    <text evidence="3">The sequence shown here is derived from an EMBL/GenBank/DDBJ whole genome shotgun (WGS) entry which is preliminary data.</text>
</comment>
<evidence type="ECO:0000313" key="4">
    <source>
        <dbReference type="Proteomes" id="UP000324767"/>
    </source>
</evidence>
<keyword evidence="2" id="KW-0812">Transmembrane</keyword>
<organism evidence="3 4">
    <name type="scientific">Lasallia pustulata</name>
    <dbReference type="NCBI Taxonomy" id="136370"/>
    <lineage>
        <taxon>Eukaryota</taxon>
        <taxon>Fungi</taxon>
        <taxon>Dikarya</taxon>
        <taxon>Ascomycota</taxon>
        <taxon>Pezizomycotina</taxon>
        <taxon>Lecanoromycetes</taxon>
        <taxon>OSLEUM clade</taxon>
        <taxon>Umbilicariomycetidae</taxon>
        <taxon>Umbilicariales</taxon>
        <taxon>Umbilicariaceae</taxon>
        <taxon>Lasallia</taxon>
    </lineage>
</organism>
<sequence length="210" mass="21476">MFAAIDPTSAAAQCKNSTDYTCGGVRVAESSPSHHADAQSSLNKPIDWPLVPGTDPAASAASARPPKQNANLTSSVPISQLIGSERAPSAQLRATTEDDNLSPAVIAIAISTSGTSITLGRVVPGSPPQSKNTQRGSQIVPRPVFLLFLAALSTPSFLALGLNAKRDSTHRDGDCSRAAGGDCDRAVQGLVFAAFIFLSVAPSSGGVAPR</sequence>
<proteinExistence type="predicted"/>
<name>A0A5M8PKM1_9LECA</name>
<evidence type="ECO:0000256" key="2">
    <source>
        <dbReference type="SAM" id="Phobius"/>
    </source>
</evidence>
<dbReference type="Proteomes" id="UP000324767">
    <property type="component" value="Unassembled WGS sequence"/>
</dbReference>
<protein>
    <submittedName>
        <fullName evidence="3">Uncharacterized protein</fullName>
    </submittedName>
</protein>
<dbReference type="EMBL" id="VXIT01000010">
    <property type="protein sequence ID" value="KAA6409967.1"/>
    <property type="molecule type" value="Genomic_DNA"/>
</dbReference>
<keyword evidence="2" id="KW-0472">Membrane</keyword>
<feature type="transmembrane region" description="Helical" evidence="2">
    <location>
        <begin position="144"/>
        <end position="162"/>
    </location>
</feature>
<dbReference type="AlphaFoldDB" id="A0A5M8PKM1"/>
<evidence type="ECO:0000313" key="3">
    <source>
        <dbReference type="EMBL" id="KAA6409967.1"/>
    </source>
</evidence>
<feature type="region of interest" description="Disordered" evidence="1">
    <location>
        <begin position="30"/>
        <end position="80"/>
    </location>
</feature>
<accession>A0A5M8PKM1</accession>
<reference evidence="3 4" key="1">
    <citation type="submission" date="2019-09" db="EMBL/GenBank/DDBJ databases">
        <title>The hologenome of the rock-dwelling lichen Lasallia pustulata.</title>
        <authorList>
            <person name="Greshake Tzovaras B."/>
            <person name="Segers F."/>
            <person name="Bicker A."/>
            <person name="Dal Grande F."/>
            <person name="Otte J."/>
            <person name="Hankeln T."/>
            <person name="Schmitt I."/>
            <person name="Ebersberger I."/>
        </authorList>
    </citation>
    <scope>NUCLEOTIDE SEQUENCE [LARGE SCALE GENOMIC DNA]</scope>
    <source>
        <strain evidence="3">A1-1</strain>
    </source>
</reference>
<gene>
    <name evidence="3" type="ORF">FRX48_06581</name>
</gene>
<keyword evidence="2" id="KW-1133">Transmembrane helix</keyword>
<feature type="compositionally biased region" description="Polar residues" evidence="1">
    <location>
        <begin position="68"/>
        <end position="80"/>
    </location>
</feature>
<evidence type="ECO:0000256" key="1">
    <source>
        <dbReference type="SAM" id="MobiDB-lite"/>
    </source>
</evidence>